<reference evidence="1" key="2">
    <citation type="submission" date="2019-04" db="EMBL/GenBank/DDBJ databases">
        <authorList>
            <person name="Howe K."/>
            <person name="Paulini M."/>
            <person name="Williams G."/>
        </authorList>
    </citation>
    <scope>NUCLEOTIDE SEQUENCE [LARGE SCALE GENOMIC DNA]</scope>
    <source>
        <strain evidence="1">FR3</strain>
    </source>
</reference>
<dbReference type="Proteomes" id="UP000006672">
    <property type="component" value="Unassembled WGS sequence"/>
</dbReference>
<evidence type="ECO:0000313" key="2">
    <source>
        <dbReference type="Proteomes" id="UP000006672"/>
    </source>
</evidence>
<protein>
    <submittedName>
        <fullName evidence="1 3">Uncharacterized protein</fullName>
    </submittedName>
</protein>
<dbReference type="CTD" id="66060075"/>
<keyword evidence="2" id="KW-1185">Reference proteome</keyword>
<gene>
    <name evidence="1" type="primary">Bm700</name>
    <name evidence="1" type="ORF">BM_BM700</name>
</gene>
<sequence length="41" mass="5095">MLLRCSLRRHKSYRKSLYRHQYLQVVIVLHRQSGKISKKFH</sequence>
<name>A0A5K1TXH7_BRUMA</name>
<evidence type="ECO:0000313" key="3">
    <source>
        <dbReference type="WBParaSite" id="Bm700.1"/>
    </source>
</evidence>
<evidence type="ECO:0000313" key="1">
    <source>
        <dbReference type="EMBL" id="VIO86639.1"/>
    </source>
</evidence>
<reference evidence="2" key="1">
    <citation type="journal article" date="2007" name="Science">
        <title>Draft genome of the filarial nematode parasite Brugia malayi.</title>
        <authorList>
            <person name="Ghedin E."/>
            <person name="Wang S."/>
            <person name="Spiro D."/>
            <person name="Caler E."/>
            <person name="Zhao Q."/>
            <person name="Crabtree J."/>
            <person name="Allen J.E."/>
            <person name="Delcher A.L."/>
            <person name="Guiliano D.B."/>
            <person name="Miranda-Saavedra D."/>
            <person name="Angiuoli S.V."/>
            <person name="Creasy T."/>
            <person name="Amedeo P."/>
            <person name="Haas B."/>
            <person name="El-Sayed N.M."/>
            <person name="Wortman J.R."/>
            <person name="Feldblyum T."/>
            <person name="Tallon L."/>
            <person name="Schatz M."/>
            <person name="Shumway M."/>
            <person name="Koo H."/>
            <person name="Salzberg S.L."/>
            <person name="Schobel S."/>
            <person name="Pertea M."/>
            <person name="Pop M."/>
            <person name="White O."/>
            <person name="Barton G.J."/>
            <person name="Carlow C.K."/>
            <person name="Crawford M.J."/>
            <person name="Daub J."/>
            <person name="Dimmic M.W."/>
            <person name="Estes C.F."/>
            <person name="Foster J.M."/>
            <person name="Ganatra M."/>
            <person name="Gregory W.F."/>
            <person name="Johnson N.M."/>
            <person name="Jin J."/>
            <person name="Komuniecki R."/>
            <person name="Korf I."/>
            <person name="Kumar S."/>
            <person name="Laney S."/>
            <person name="Li B.W."/>
            <person name="Li W."/>
            <person name="Lindblom T.H."/>
            <person name="Lustigman S."/>
            <person name="Ma D."/>
            <person name="Maina C.V."/>
            <person name="Martin D.M."/>
            <person name="McCarter J.P."/>
            <person name="McReynolds L."/>
            <person name="Mitreva M."/>
            <person name="Nutman T.B."/>
            <person name="Parkinson J."/>
            <person name="Peregrin-Alvarez J.M."/>
            <person name="Poole C."/>
            <person name="Ren Q."/>
            <person name="Saunders L."/>
            <person name="Sluder A.E."/>
            <person name="Smith K."/>
            <person name="Stanke M."/>
            <person name="Unnasch T.R."/>
            <person name="Ware J."/>
            <person name="Wei A.D."/>
            <person name="Weil G."/>
            <person name="Williams D.J."/>
            <person name="Zhang Y."/>
            <person name="Williams S.A."/>
            <person name="Fraser-Liggett C."/>
            <person name="Slatko B."/>
            <person name="Blaxter M.L."/>
            <person name="Scott A.L."/>
        </authorList>
    </citation>
    <scope>NUCLEOTIDE SEQUENCE</scope>
    <source>
        <strain evidence="2">FR3</strain>
    </source>
</reference>
<dbReference type="GeneID" id="66060075"/>
<accession>A0A5K1TXH7</accession>
<proteinExistence type="predicted"/>
<dbReference type="EMBL" id="CAAKNF010000196">
    <property type="protein sequence ID" value="VIO86639.1"/>
    <property type="molecule type" value="Genomic_DNA"/>
</dbReference>
<organism evidence="1">
    <name type="scientific">Brugia malayi</name>
    <name type="common">Filarial nematode worm</name>
    <dbReference type="NCBI Taxonomy" id="6279"/>
    <lineage>
        <taxon>Eukaryota</taxon>
        <taxon>Metazoa</taxon>
        <taxon>Ecdysozoa</taxon>
        <taxon>Nematoda</taxon>
        <taxon>Chromadorea</taxon>
        <taxon>Rhabditida</taxon>
        <taxon>Spirurina</taxon>
        <taxon>Spiruromorpha</taxon>
        <taxon>Filarioidea</taxon>
        <taxon>Onchocercidae</taxon>
        <taxon>Brugia</taxon>
    </lineage>
</organism>
<dbReference type="RefSeq" id="XP_042929623.1">
    <property type="nucleotide sequence ID" value="XM_043073689.1"/>
</dbReference>
<dbReference type="KEGG" id="bmy:BM_BM700"/>
<dbReference type="AlphaFoldDB" id="A0A5K1TXH7"/>
<dbReference type="WBParaSite" id="Bm700.1">
    <property type="protein sequence ID" value="Bm700.1"/>
    <property type="gene ID" value="WBGene00220961"/>
</dbReference>
<reference evidence="3" key="3">
    <citation type="submission" date="2022-04" db="UniProtKB">
        <authorList>
            <consortium name="WormBaseParasite"/>
        </authorList>
    </citation>
    <scope>IDENTIFICATION</scope>
</reference>
<accession>A0A8L7TFA5</accession>